<dbReference type="Pfam" id="PF12017">
    <property type="entry name" value="Tnp_P_element"/>
    <property type="match status" value="1"/>
</dbReference>
<evidence type="ECO:0000313" key="4">
    <source>
        <dbReference type="EMBL" id="KAJ8966123.1"/>
    </source>
</evidence>
<dbReference type="InterPro" id="IPR021896">
    <property type="entry name" value="THAP9-like_HTH"/>
</dbReference>
<feature type="domain" description="Transposable element P transposase-like RNase H C-terminal" evidence="3">
    <location>
        <begin position="457"/>
        <end position="487"/>
    </location>
</feature>
<dbReference type="Pfam" id="PF21789">
    <property type="entry name" value="TNP-like_RNaseH_C"/>
    <property type="match status" value="1"/>
</dbReference>
<evidence type="ECO:0000259" key="2">
    <source>
        <dbReference type="Pfam" id="PF21787"/>
    </source>
</evidence>
<sequence length="564" mass="64572">MHLPKTSSNCSKMATDYFDKYSFLLENKKGILNKAGLSKKDLTPQEEIMYREHRNVTSKLAKLRTLLKNERAHVNSLRNLFNDGRFQFIEESLNEVSKDFINSHLRNVGRPPNGRRWTVRDKAFALSIYKRSPRLYRYLRVYFQLPSIRTLKDVLSAIPFECGMIKPVLEHLKLQTEKMDELDRCCTLIFNEVSLSRGFYYESHRQKICGFEDLGTLGRNENAANHALVFMDLIIDAIEQLQGIGLSIVATVCDQGATNRAAVTAVTREHTDDKPSPYHFVVNGERVYTIFDVPHLLKNTRNALLHCHIQFEINKLAKFEHMQAAFNVDQIKRSWSQTMAAAIETFHATGDLPAESLCTAEFVSTVDNLFDSLNGSNLYSPDGKKFKCALSDSSPHLEFWSEMLPKIEKWKIIDPKTGKSRLNFKFLEGWLISIRAIMSLWRNLKAKGLKFLSLRNLNQDPLENFFGQIRQHGVCNTNPTCHQFVAALKTVVVNNFGAPLSRGNNCEEDYCKSLGDFSSFLQNYSLVENDTDSAKDIDLDINMDLDDNFDESALRMLQVIFSEK</sequence>
<evidence type="ECO:0000313" key="5">
    <source>
        <dbReference type="Proteomes" id="UP001162156"/>
    </source>
</evidence>
<evidence type="ECO:0000259" key="1">
    <source>
        <dbReference type="Pfam" id="PF12017"/>
    </source>
</evidence>
<reference evidence="4" key="1">
    <citation type="journal article" date="2023" name="Insect Mol. Biol.">
        <title>Genome sequencing provides insights into the evolution of gene families encoding plant cell wall-degrading enzymes in longhorned beetles.</title>
        <authorList>
            <person name="Shin N.R."/>
            <person name="Okamura Y."/>
            <person name="Kirsch R."/>
            <person name="Pauchet Y."/>
        </authorList>
    </citation>
    <scope>NUCLEOTIDE SEQUENCE</scope>
    <source>
        <strain evidence="4">RBIC_L_NR</strain>
    </source>
</reference>
<dbReference type="Pfam" id="PF21787">
    <property type="entry name" value="TNP-like_RNaseH_N"/>
    <property type="match status" value="1"/>
</dbReference>
<dbReference type="EMBL" id="JANEYF010001071">
    <property type="protein sequence ID" value="KAJ8966123.1"/>
    <property type="molecule type" value="Genomic_DNA"/>
</dbReference>
<proteinExistence type="predicted"/>
<feature type="domain" description="Transposable element P transposase-like RNase H" evidence="2">
    <location>
        <begin position="161"/>
        <end position="231"/>
    </location>
</feature>
<evidence type="ECO:0000259" key="3">
    <source>
        <dbReference type="Pfam" id="PF21789"/>
    </source>
</evidence>
<dbReference type="InterPro" id="IPR048365">
    <property type="entry name" value="TNP-like_RNaseH_N"/>
</dbReference>
<name>A0AAV8ZP26_9CUCU</name>
<dbReference type="Proteomes" id="UP001162156">
    <property type="component" value="Unassembled WGS sequence"/>
</dbReference>
<dbReference type="InterPro" id="IPR048367">
    <property type="entry name" value="TNP-like_RNaseH_C"/>
</dbReference>
<dbReference type="AlphaFoldDB" id="A0AAV8ZP26"/>
<organism evidence="4 5">
    <name type="scientific">Rhamnusium bicolor</name>
    <dbReference type="NCBI Taxonomy" id="1586634"/>
    <lineage>
        <taxon>Eukaryota</taxon>
        <taxon>Metazoa</taxon>
        <taxon>Ecdysozoa</taxon>
        <taxon>Arthropoda</taxon>
        <taxon>Hexapoda</taxon>
        <taxon>Insecta</taxon>
        <taxon>Pterygota</taxon>
        <taxon>Neoptera</taxon>
        <taxon>Endopterygota</taxon>
        <taxon>Coleoptera</taxon>
        <taxon>Polyphaga</taxon>
        <taxon>Cucujiformia</taxon>
        <taxon>Chrysomeloidea</taxon>
        <taxon>Cerambycidae</taxon>
        <taxon>Lepturinae</taxon>
        <taxon>Rhagiini</taxon>
        <taxon>Rhamnusium</taxon>
    </lineage>
</organism>
<gene>
    <name evidence="4" type="ORF">NQ314_003730</name>
</gene>
<comment type="caution">
    <text evidence="4">The sequence shown here is derived from an EMBL/GenBank/DDBJ whole genome shotgun (WGS) entry which is preliminary data.</text>
</comment>
<protein>
    <recommendedName>
        <fullName evidence="6">Transposase</fullName>
    </recommendedName>
</protein>
<feature type="domain" description="THAP9-like helix-turn-helix" evidence="1">
    <location>
        <begin position="79"/>
        <end position="152"/>
    </location>
</feature>
<keyword evidence="5" id="KW-1185">Reference proteome</keyword>
<accession>A0AAV8ZP26</accession>
<evidence type="ECO:0008006" key="6">
    <source>
        <dbReference type="Google" id="ProtNLM"/>
    </source>
</evidence>